<name>A0A4R5VZR9_9BACI</name>
<sequence>MKRAIYVIITMIIVSVLATWVLGKYHSEVPFQTRMLITAGGVLLSGILTIFMSRKDVGHVETKLK</sequence>
<evidence type="ECO:0000313" key="5">
    <source>
        <dbReference type="Proteomes" id="UP001178888"/>
    </source>
</evidence>
<organism evidence="3 4">
    <name type="scientific">Bacillus salipaludis</name>
    <dbReference type="NCBI Taxonomy" id="2547811"/>
    <lineage>
        <taxon>Bacteria</taxon>
        <taxon>Bacillati</taxon>
        <taxon>Bacillota</taxon>
        <taxon>Bacilli</taxon>
        <taxon>Bacillales</taxon>
        <taxon>Bacillaceae</taxon>
        <taxon>Bacillus</taxon>
    </lineage>
</organism>
<evidence type="ECO:0000313" key="2">
    <source>
        <dbReference type="EMBL" id="MDQ6596379.1"/>
    </source>
</evidence>
<accession>A0A4R5VZR9</accession>
<reference evidence="2" key="2">
    <citation type="submission" date="2023-08" db="EMBL/GenBank/DDBJ databases">
        <title>Nitrogen cycling bacteria in agricultural field soils.</title>
        <authorList>
            <person name="Jang J."/>
        </authorList>
    </citation>
    <scope>NUCLEOTIDE SEQUENCE</scope>
    <source>
        <strain evidence="2">PS3-36</strain>
    </source>
</reference>
<reference evidence="3 4" key="1">
    <citation type="submission" date="2019-03" db="EMBL/GenBank/DDBJ databases">
        <title>Bacillus niacini sp. nov. a Nicotinate-Metabolizing Mesophile Isolated from Soil.</title>
        <authorList>
            <person name="Zhang G."/>
        </authorList>
    </citation>
    <scope>NUCLEOTIDE SEQUENCE [LARGE SCALE GENOMIC DNA]</scope>
    <source>
        <strain evidence="3 4">WN066</strain>
    </source>
</reference>
<comment type="caution">
    <text evidence="3">The sequence shown here is derived from an EMBL/GenBank/DDBJ whole genome shotgun (WGS) entry which is preliminary data.</text>
</comment>
<keyword evidence="1" id="KW-1133">Transmembrane helix</keyword>
<feature type="transmembrane region" description="Helical" evidence="1">
    <location>
        <begin position="5"/>
        <end position="23"/>
    </location>
</feature>
<keyword evidence="1" id="KW-0812">Transmembrane</keyword>
<gene>
    <name evidence="3" type="ORF">E2K98_02565</name>
    <name evidence="2" type="ORF">RCG21_08295</name>
</gene>
<evidence type="ECO:0000313" key="3">
    <source>
        <dbReference type="EMBL" id="TDK65140.1"/>
    </source>
</evidence>
<dbReference type="AlphaFoldDB" id="A0A4R5VZR9"/>
<dbReference type="EMBL" id="JAVGVR010000001">
    <property type="protein sequence ID" value="MDQ6596379.1"/>
    <property type="molecule type" value="Genomic_DNA"/>
</dbReference>
<evidence type="ECO:0000313" key="4">
    <source>
        <dbReference type="Proteomes" id="UP000295132"/>
    </source>
</evidence>
<protein>
    <recommendedName>
        <fullName evidence="6">Histidine kinase</fullName>
    </recommendedName>
</protein>
<dbReference type="Proteomes" id="UP000295132">
    <property type="component" value="Unassembled WGS sequence"/>
</dbReference>
<proteinExistence type="predicted"/>
<keyword evidence="5" id="KW-1185">Reference proteome</keyword>
<dbReference type="EMBL" id="SMYO01000001">
    <property type="protein sequence ID" value="TDK65140.1"/>
    <property type="molecule type" value="Genomic_DNA"/>
</dbReference>
<dbReference type="Proteomes" id="UP001178888">
    <property type="component" value="Unassembled WGS sequence"/>
</dbReference>
<dbReference type="RefSeq" id="WP_133332719.1">
    <property type="nucleotide sequence ID" value="NZ_JAVGVR010000001.1"/>
</dbReference>
<evidence type="ECO:0000256" key="1">
    <source>
        <dbReference type="SAM" id="Phobius"/>
    </source>
</evidence>
<evidence type="ECO:0008006" key="6">
    <source>
        <dbReference type="Google" id="ProtNLM"/>
    </source>
</evidence>
<feature type="transmembrane region" description="Helical" evidence="1">
    <location>
        <begin position="35"/>
        <end position="53"/>
    </location>
</feature>
<keyword evidence="1" id="KW-0472">Membrane</keyword>